<accession>A0A0P0WWC8</accession>
<evidence type="ECO:0000256" key="1">
    <source>
        <dbReference type="SAM" id="MobiDB-lite"/>
    </source>
</evidence>
<reference evidence="2 3" key="3">
    <citation type="journal article" date="2013" name="Rice">
        <title>Improvement of the Oryza sativa Nipponbare reference genome using next generation sequence and optical map data.</title>
        <authorList>
            <person name="Kawahara Y."/>
            <person name="de la Bastide M."/>
            <person name="Hamilton J.P."/>
            <person name="Kanamori H."/>
            <person name="McCombie W.R."/>
            <person name="Ouyang S."/>
            <person name="Schwartz D.C."/>
            <person name="Tanaka T."/>
            <person name="Wu J."/>
            <person name="Zhou S."/>
            <person name="Childs K.L."/>
            <person name="Davidson R.M."/>
            <person name="Lin H."/>
            <person name="Quesada-Ocampo L."/>
            <person name="Vaillancourt B."/>
            <person name="Sakai H."/>
            <person name="Lee S.S."/>
            <person name="Kim J."/>
            <person name="Numa H."/>
            <person name="Itoh T."/>
            <person name="Buell C.R."/>
            <person name="Matsumoto T."/>
        </authorList>
    </citation>
    <scope>NUCLEOTIDE SEQUENCE [LARGE SCALE GENOMIC DNA]</scope>
    <source>
        <strain evidence="3">cv. Nipponbare</strain>
    </source>
</reference>
<proteinExistence type="predicted"/>
<dbReference type="OMA" id="GRRVKFC"/>
<protein>
    <submittedName>
        <fullName evidence="2">Os06g0354600 protein</fullName>
    </submittedName>
</protein>
<dbReference type="Gramene" id="Os06t0354600-01">
    <property type="protein sequence ID" value="Os06t0354600-01"/>
    <property type="gene ID" value="Os06g0354600"/>
</dbReference>
<dbReference type="EMBL" id="AP014962">
    <property type="protein sequence ID" value="BAS97683.1"/>
    <property type="molecule type" value="Genomic_DNA"/>
</dbReference>
<evidence type="ECO:0000313" key="2">
    <source>
        <dbReference type="EMBL" id="BAS97683.1"/>
    </source>
</evidence>
<dbReference type="AlphaFoldDB" id="A0A0P0WWC8"/>
<feature type="region of interest" description="Disordered" evidence="1">
    <location>
        <begin position="1"/>
        <end position="28"/>
    </location>
</feature>
<reference evidence="3" key="1">
    <citation type="journal article" date="2005" name="Nature">
        <title>The map-based sequence of the rice genome.</title>
        <authorList>
            <consortium name="International rice genome sequencing project (IRGSP)"/>
            <person name="Matsumoto T."/>
            <person name="Wu J."/>
            <person name="Kanamori H."/>
            <person name="Katayose Y."/>
            <person name="Fujisawa M."/>
            <person name="Namiki N."/>
            <person name="Mizuno H."/>
            <person name="Yamamoto K."/>
            <person name="Antonio B.A."/>
            <person name="Baba T."/>
            <person name="Sakata K."/>
            <person name="Nagamura Y."/>
            <person name="Aoki H."/>
            <person name="Arikawa K."/>
            <person name="Arita K."/>
            <person name="Bito T."/>
            <person name="Chiden Y."/>
            <person name="Fujitsuka N."/>
            <person name="Fukunaka R."/>
            <person name="Hamada M."/>
            <person name="Harada C."/>
            <person name="Hayashi A."/>
            <person name="Hijishita S."/>
            <person name="Honda M."/>
            <person name="Hosokawa S."/>
            <person name="Ichikawa Y."/>
            <person name="Idonuma A."/>
            <person name="Iijima M."/>
            <person name="Ikeda M."/>
            <person name="Ikeno M."/>
            <person name="Ito K."/>
            <person name="Ito S."/>
            <person name="Ito T."/>
            <person name="Ito Y."/>
            <person name="Ito Y."/>
            <person name="Iwabuchi A."/>
            <person name="Kamiya K."/>
            <person name="Karasawa W."/>
            <person name="Kurita K."/>
            <person name="Katagiri S."/>
            <person name="Kikuta A."/>
            <person name="Kobayashi H."/>
            <person name="Kobayashi N."/>
            <person name="Machita K."/>
            <person name="Maehara T."/>
            <person name="Masukawa M."/>
            <person name="Mizubayashi T."/>
            <person name="Mukai Y."/>
            <person name="Nagasaki H."/>
            <person name="Nagata Y."/>
            <person name="Naito S."/>
            <person name="Nakashima M."/>
            <person name="Nakama Y."/>
            <person name="Nakamichi Y."/>
            <person name="Nakamura M."/>
            <person name="Meguro A."/>
            <person name="Negishi M."/>
            <person name="Ohta I."/>
            <person name="Ohta T."/>
            <person name="Okamoto M."/>
            <person name="Ono N."/>
            <person name="Saji S."/>
            <person name="Sakaguchi M."/>
            <person name="Sakai K."/>
            <person name="Shibata M."/>
            <person name="Shimokawa T."/>
            <person name="Song J."/>
            <person name="Takazaki Y."/>
            <person name="Terasawa K."/>
            <person name="Tsugane M."/>
            <person name="Tsuji K."/>
            <person name="Ueda S."/>
            <person name="Waki K."/>
            <person name="Yamagata H."/>
            <person name="Yamamoto M."/>
            <person name="Yamamoto S."/>
            <person name="Yamane H."/>
            <person name="Yoshiki S."/>
            <person name="Yoshihara R."/>
            <person name="Yukawa K."/>
            <person name="Zhong H."/>
            <person name="Yano M."/>
            <person name="Yuan Q."/>
            <person name="Ouyang S."/>
            <person name="Liu J."/>
            <person name="Jones K.M."/>
            <person name="Gansberger K."/>
            <person name="Moffat K."/>
            <person name="Hill J."/>
            <person name="Bera J."/>
            <person name="Fadrosh D."/>
            <person name="Jin S."/>
            <person name="Johri S."/>
            <person name="Kim M."/>
            <person name="Overton L."/>
            <person name="Reardon M."/>
            <person name="Tsitrin T."/>
            <person name="Vuong H."/>
            <person name="Weaver B."/>
            <person name="Ciecko A."/>
            <person name="Tallon L."/>
            <person name="Jackson J."/>
            <person name="Pai G."/>
            <person name="Aken S.V."/>
            <person name="Utterback T."/>
            <person name="Reidmuller S."/>
            <person name="Feldblyum T."/>
            <person name="Hsiao J."/>
            <person name="Zismann V."/>
            <person name="Iobst S."/>
            <person name="de Vazeille A.R."/>
            <person name="Buell C.R."/>
            <person name="Ying K."/>
            <person name="Li Y."/>
            <person name="Lu T."/>
            <person name="Huang Y."/>
            <person name="Zhao Q."/>
            <person name="Feng Q."/>
            <person name="Zhang L."/>
            <person name="Zhu J."/>
            <person name="Weng Q."/>
            <person name="Mu J."/>
            <person name="Lu Y."/>
            <person name="Fan D."/>
            <person name="Liu Y."/>
            <person name="Guan J."/>
            <person name="Zhang Y."/>
            <person name="Yu S."/>
            <person name="Liu X."/>
            <person name="Zhang Y."/>
            <person name="Hong G."/>
            <person name="Han B."/>
            <person name="Choisne N."/>
            <person name="Demange N."/>
            <person name="Orjeda G."/>
            <person name="Samain S."/>
            <person name="Cattolico L."/>
            <person name="Pelletier E."/>
            <person name="Couloux A."/>
            <person name="Segurens B."/>
            <person name="Wincker P."/>
            <person name="D'Hont A."/>
            <person name="Scarpelli C."/>
            <person name="Weissenbach J."/>
            <person name="Salanoubat M."/>
            <person name="Quetier F."/>
            <person name="Yu Y."/>
            <person name="Kim H.R."/>
            <person name="Rambo T."/>
            <person name="Currie J."/>
            <person name="Collura K."/>
            <person name="Luo M."/>
            <person name="Yang T."/>
            <person name="Ammiraju J.S.S."/>
            <person name="Engler F."/>
            <person name="Soderlund C."/>
            <person name="Wing R.A."/>
            <person name="Palmer L.E."/>
            <person name="de la Bastide M."/>
            <person name="Spiegel L."/>
            <person name="Nascimento L."/>
            <person name="Zutavern T."/>
            <person name="O'Shaughnessy A."/>
            <person name="Dike S."/>
            <person name="Dedhia N."/>
            <person name="Preston R."/>
            <person name="Balija V."/>
            <person name="McCombie W.R."/>
            <person name="Chow T."/>
            <person name="Chen H."/>
            <person name="Chung M."/>
            <person name="Chen C."/>
            <person name="Shaw J."/>
            <person name="Wu H."/>
            <person name="Hsiao K."/>
            <person name="Chao Y."/>
            <person name="Chu M."/>
            <person name="Cheng C."/>
            <person name="Hour A."/>
            <person name="Lee P."/>
            <person name="Lin S."/>
            <person name="Lin Y."/>
            <person name="Liou J."/>
            <person name="Liu S."/>
            <person name="Hsing Y."/>
            <person name="Raghuvanshi S."/>
            <person name="Mohanty A."/>
            <person name="Bharti A.K."/>
            <person name="Gaur A."/>
            <person name="Gupta V."/>
            <person name="Kumar D."/>
            <person name="Ravi V."/>
            <person name="Vij S."/>
            <person name="Kapur A."/>
            <person name="Khurana P."/>
            <person name="Khurana P."/>
            <person name="Khurana J.P."/>
            <person name="Tyagi A.K."/>
            <person name="Gaikwad K."/>
            <person name="Singh A."/>
            <person name="Dalal V."/>
            <person name="Srivastava S."/>
            <person name="Dixit A."/>
            <person name="Pal A.K."/>
            <person name="Ghazi I.A."/>
            <person name="Yadav M."/>
            <person name="Pandit A."/>
            <person name="Bhargava A."/>
            <person name="Sureshbabu K."/>
            <person name="Batra K."/>
            <person name="Sharma T.R."/>
            <person name="Mohapatra T."/>
            <person name="Singh N.K."/>
            <person name="Messing J."/>
            <person name="Nelson A.B."/>
            <person name="Fuks G."/>
            <person name="Kavchok S."/>
            <person name="Keizer G."/>
            <person name="Linton E."/>
            <person name="Llaca V."/>
            <person name="Song R."/>
            <person name="Tanyolac B."/>
            <person name="Young S."/>
            <person name="Ho-Il K."/>
            <person name="Hahn J.H."/>
            <person name="Sangsakoo G."/>
            <person name="Vanavichit A."/>
            <person name="de Mattos Luiz.A.T."/>
            <person name="Zimmer P.D."/>
            <person name="Malone G."/>
            <person name="Dellagostin O."/>
            <person name="de Oliveira A.C."/>
            <person name="Bevan M."/>
            <person name="Bancroft I."/>
            <person name="Minx P."/>
            <person name="Cordum H."/>
            <person name="Wilson R."/>
            <person name="Cheng Z."/>
            <person name="Jin W."/>
            <person name="Jiang J."/>
            <person name="Leong S.A."/>
            <person name="Iwama H."/>
            <person name="Gojobori T."/>
            <person name="Itoh T."/>
            <person name="Niimura Y."/>
            <person name="Fujii Y."/>
            <person name="Habara T."/>
            <person name="Sakai H."/>
            <person name="Sato Y."/>
            <person name="Wilson G."/>
            <person name="Kumar K."/>
            <person name="McCouch S."/>
            <person name="Juretic N."/>
            <person name="Hoen D."/>
            <person name="Wright S."/>
            <person name="Bruskiewich R."/>
            <person name="Bureau T."/>
            <person name="Miyao A."/>
            <person name="Hirochika H."/>
            <person name="Nishikawa T."/>
            <person name="Kadowaki K."/>
            <person name="Sugiura M."/>
            <person name="Burr B."/>
            <person name="Sasaki T."/>
        </authorList>
    </citation>
    <scope>NUCLEOTIDE SEQUENCE [LARGE SCALE GENOMIC DNA]</scope>
    <source>
        <strain evidence="3">cv. Nipponbare</strain>
    </source>
</reference>
<organism evidence="2 3">
    <name type="scientific">Oryza sativa subsp. japonica</name>
    <name type="common">Rice</name>
    <dbReference type="NCBI Taxonomy" id="39947"/>
    <lineage>
        <taxon>Eukaryota</taxon>
        <taxon>Viridiplantae</taxon>
        <taxon>Streptophyta</taxon>
        <taxon>Embryophyta</taxon>
        <taxon>Tracheophyta</taxon>
        <taxon>Spermatophyta</taxon>
        <taxon>Magnoliopsida</taxon>
        <taxon>Liliopsida</taxon>
        <taxon>Poales</taxon>
        <taxon>Poaceae</taxon>
        <taxon>BOP clade</taxon>
        <taxon>Oryzoideae</taxon>
        <taxon>Oryzeae</taxon>
        <taxon>Oryzinae</taxon>
        <taxon>Oryza</taxon>
        <taxon>Oryza sativa</taxon>
    </lineage>
</organism>
<dbReference type="PaxDb" id="39947-A0A0P0WWC8"/>
<evidence type="ECO:0000313" key="3">
    <source>
        <dbReference type="Proteomes" id="UP000059680"/>
    </source>
</evidence>
<feature type="compositionally biased region" description="Low complexity" evidence="1">
    <location>
        <begin position="9"/>
        <end position="19"/>
    </location>
</feature>
<sequence>PRADPTAVGGSLLRRLSSPSGGGGGGHGWIAWRRLRVAVATVKVGSGGRRVKFCDVVL</sequence>
<dbReference type="InParanoid" id="A0A0P0WWC8"/>
<name>A0A0P0WWC8_ORYSJ</name>
<keyword evidence="3" id="KW-1185">Reference proteome</keyword>
<dbReference type="Proteomes" id="UP000059680">
    <property type="component" value="Chromosome 6"/>
</dbReference>
<reference evidence="2 3" key="2">
    <citation type="journal article" date="2013" name="Plant Cell Physiol.">
        <title>Rice Annotation Project Database (RAP-DB): an integrative and interactive database for rice genomics.</title>
        <authorList>
            <person name="Sakai H."/>
            <person name="Lee S.S."/>
            <person name="Tanaka T."/>
            <person name="Numa H."/>
            <person name="Kim J."/>
            <person name="Kawahara Y."/>
            <person name="Wakimoto H."/>
            <person name="Yang C.C."/>
            <person name="Iwamoto M."/>
            <person name="Abe T."/>
            <person name="Yamada Y."/>
            <person name="Muto A."/>
            <person name="Inokuchi H."/>
            <person name="Ikemura T."/>
            <person name="Matsumoto T."/>
            <person name="Sasaki T."/>
            <person name="Itoh T."/>
        </authorList>
    </citation>
    <scope>NUCLEOTIDE SEQUENCE [LARGE SCALE GENOMIC DNA]</scope>
    <source>
        <strain evidence="3">cv. Nipponbare</strain>
    </source>
</reference>
<feature type="non-terminal residue" evidence="2">
    <location>
        <position position="1"/>
    </location>
</feature>
<gene>
    <name evidence="2" type="ordered locus">Os06g0354600</name>
    <name evidence="2" type="ORF">OSNPB_060354600</name>
</gene>